<protein>
    <recommendedName>
        <fullName evidence="2 7">Alkanesulfonate monooxygenase</fullName>
        <ecNumber evidence="2 7">1.14.14.5</ecNumber>
    </recommendedName>
    <alternativeName>
        <fullName evidence="7">FMNH2-dependent aliphatic sulfonate monooxygenase</fullName>
    </alternativeName>
</protein>
<comment type="similarity">
    <text evidence="1 7">Belongs to the SsuD family.</text>
</comment>
<comment type="caution">
    <text evidence="9">The sequence shown here is derived from an EMBL/GenBank/DDBJ whole genome shotgun (WGS) entry which is preliminary data.</text>
</comment>
<dbReference type="EMBL" id="JBHUMR010000007">
    <property type="protein sequence ID" value="MFD2616492.1"/>
    <property type="molecule type" value="Genomic_DNA"/>
</dbReference>
<dbReference type="Pfam" id="PF00296">
    <property type="entry name" value="Bac_luciferase"/>
    <property type="match status" value="1"/>
</dbReference>
<organism evidence="9 10">
    <name type="scientific">Terrilactibacillus laevilacticus</name>
    <dbReference type="NCBI Taxonomy" id="1380157"/>
    <lineage>
        <taxon>Bacteria</taxon>
        <taxon>Bacillati</taxon>
        <taxon>Bacillota</taxon>
        <taxon>Bacilli</taxon>
        <taxon>Bacillales</taxon>
        <taxon>Bacillaceae</taxon>
        <taxon>Terrilactibacillus</taxon>
    </lineage>
</organism>
<name>A0ABW5PNP8_9BACI</name>
<accession>A0ABW5PNP8</accession>
<dbReference type="EC" id="1.14.14.5" evidence="2 7"/>
<evidence type="ECO:0000313" key="9">
    <source>
        <dbReference type="EMBL" id="MFD2616492.1"/>
    </source>
</evidence>
<dbReference type="PANTHER" id="PTHR42847:SF4">
    <property type="entry name" value="ALKANESULFONATE MONOOXYGENASE-RELATED"/>
    <property type="match status" value="1"/>
</dbReference>
<reference evidence="10" key="1">
    <citation type="journal article" date="2019" name="Int. J. Syst. Evol. Microbiol.">
        <title>The Global Catalogue of Microorganisms (GCM) 10K type strain sequencing project: providing services to taxonomists for standard genome sequencing and annotation.</title>
        <authorList>
            <consortium name="The Broad Institute Genomics Platform"/>
            <consortium name="The Broad Institute Genome Sequencing Center for Infectious Disease"/>
            <person name="Wu L."/>
            <person name="Ma J."/>
        </authorList>
    </citation>
    <scope>NUCLEOTIDE SEQUENCE [LARGE SCALE GENOMIC DNA]</scope>
    <source>
        <strain evidence="10">TISTR 2241</strain>
    </source>
</reference>
<comment type="function">
    <text evidence="7">Catalyzes the desulfonation of aliphatic sulfonates.</text>
</comment>
<evidence type="ECO:0000256" key="7">
    <source>
        <dbReference type="HAMAP-Rule" id="MF_01229"/>
    </source>
</evidence>
<comment type="catalytic activity">
    <reaction evidence="7">
        <text>an alkanesulfonate + FMNH2 + O2 = an aldehyde + FMN + sulfite + H2O + 2 H(+)</text>
        <dbReference type="Rhea" id="RHEA:23064"/>
        <dbReference type="ChEBI" id="CHEBI:15377"/>
        <dbReference type="ChEBI" id="CHEBI:15378"/>
        <dbReference type="ChEBI" id="CHEBI:15379"/>
        <dbReference type="ChEBI" id="CHEBI:17359"/>
        <dbReference type="ChEBI" id="CHEBI:17478"/>
        <dbReference type="ChEBI" id="CHEBI:57618"/>
        <dbReference type="ChEBI" id="CHEBI:58210"/>
        <dbReference type="ChEBI" id="CHEBI:134249"/>
        <dbReference type="EC" id="1.14.14.5"/>
    </reaction>
</comment>
<dbReference type="RefSeq" id="WP_141191786.1">
    <property type="nucleotide sequence ID" value="NZ_JBHUMR010000007.1"/>
</dbReference>
<dbReference type="InterPro" id="IPR050172">
    <property type="entry name" value="SsuD_RutA_monooxygenase"/>
</dbReference>
<keyword evidence="10" id="KW-1185">Reference proteome</keyword>
<dbReference type="PANTHER" id="PTHR42847">
    <property type="entry name" value="ALKANESULFONATE MONOOXYGENASE"/>
    <property type="match status" value="1"/>
</dbReference>
<dbReference type="InterPro" id="IPR011251">
    <property type="entry name" value="Luciferase-like_dom"/>
</dbReference>
<proteinExistence type="inferred from homology"/>
<feature type="domain" description="Luciferase-like" evidence="8">
    <location>
        <begin position="1"/>
        <end position="327"/>
    </location>
</feature>
<dbReference type="GO" id="GO:0008726">
    <property type="term" value="F:alkanesulfonate monooxygenase activity"/>
    <property type="evidence" value="ECO:0007669"/>
    <property type="project" value="UniProtKB-EC"/>
</dbReference>
<dbReference type="Proteomes" id="UP001597458">
    <property type="component" value="Unassembled WGS sequence"/>
</dbReference>
<evidence type="ECO:0000256" key="2">
    <source>
        <dbReference type="ARBA" id="ARBA00012113"/>
    </source>
</evidence>
<evidence type="ECO:0000256" key="4">
    <source>
        <dbReference type="ARBA" id="ARBA00022643"/>
    </source>
</evidence>
<dbReference type="SUPFAM" id="SSF51679">
    <property type="entry name" value="Bacterial luciferase-like"/>
    <property type="match status" value="1"/>
</dbReference>
<dbReference type="InterPro" id="IPR036661">
    <property type="entry name" value="Luciferase-like_sf"/>
</dbReference>
<sequence length="378" mass="41658">MDILWFIPSHGDGRYLGTTKGGRLGEYRYFKQIAQAADNLGFKGVLIPTGKSCEDPWLLASALASETRDLRFLVAVRPGLMSPTLAARMTATLDRISGGRVLINVVAGGDPTELAGDGLFLKHDERYEATDEFLHVWEKLLQGEDVDFKGKHIHVEGANLLFPPIQAPHPPIYFGGSSEAGKKVAAKHSDVYLTWGEAPQEAAKKINEVKKLAEKEGRTVKFGIRLHVIVRETEKEAWEAAERLIEHVDEKAIEKASSVLSRYDSVGQQRMGKLHQDGNKSREALEISPNLWAGVGLVRGGAGTALVGDPKTVAQRILEYKELGFDHFVLSGYPHLEEAYRVAELLFPLLPLEGKEKNQAFTRGEIIGNSISPSFIKV</sequence>
<evidence type="ECO:0000313" key="10">
    <source>
        <dbReference type="Proteomes" id="UP001597458"/>
    </source>
</evidence>
<dbReference type="InterPro" id="IPR019911">
    <property type="entry name" value="Alkanesulphonate_mOase_FMN-dep"/>
</dbReference>
<evidence type="ECO:0000256" key="1">
    <source>
        <dbReference type="ARBA" id="ARBA00007044"/>
    </source>
</evidence>
<evidence type="ECO:0000256" key="6">
    <source>
        <dbReference type="ARBA" id="ARBA00023033"/>
    </source>
</evidence>
<keyword evidence="4 7" id="KW-0288">FMN</keyword>
<dbReference type="NCBIfam" id="NF001939">
    <property type="entry name" value="PRK00719.1"/>
    <property type="match status" value="1"/>
</dbReference>
<gene>
    <name evidence="7 9" type="primary">ssuD</name>
    <name evidence="9" type="ORF">ACFSTF_04065</name>
</gene>
<keyword evidence="3 7" id="KW-0285">Flavoprotein</keyword>
<evidence type="ECO:0000256" key="3">
    <source>
        <dbReference type="ARBA" id="ARBA00022630"/>
    </source>
</evidence>
<dbReference type="HAMAP" id="MF_01229">
    <property type="entry name" value="Alkanesulf_monooxygen"/>
    <property type="match status" value="1"/>
</dbReference>
<dbReference type="NCBIfam" id="TIGR03565">
    <property type="entry name" value="alk_sulf_monoox"/>
    <property type="match status" value="1"/>
</dbReference>
<dbReference type="CDD" id="cd01094">
    <property type="entry name" value="Alkanesulfonate_monoxygenase"/>
    <property type="match status" value="1"/>
</dbReference>
<evidence type="ECO:0000256" key="5">
    <source>
        <dbReference type="ARBA" id="ARBA00023002"/>
    </source>
</evidence>
<evidence type="ECO:0000259" key="8">
    <source>
        <dbReference type="Pfam" id="PF00296"/>
    </source>
</evidence>
<keyword evidence="6 7" id="KW-0503">Monooxygenase</keyword>
<dbReference type="Gene3D" id="3.20.20.30">
    <property type="entry name" value="Luciferase-like domain"/>
    <property type="match status" value="1"/>
</dbReference>
<keyword evidence="5 7" id="KW-0560">Oxidoreductase</keyword>